<dbReference type="PROSITE" id="PS51257">
    <property type="entry name" value="PROKAR_LIPOPROTEIN"/>
    <property type="match status" value="1"/>
</dbReference>
<dbReference type="Proteomes" id="UP000887561">
    <property type="component" value="Unplaced"/>
</dbReference>
<evidence type="ECO:0000256" key="6">
    <source>
        <dbReference type="ARBA" id="ARBA00022989"/>
    </source>
</evidence>
<dbReference type="GO" id="GO:0016020">
    <property type="term" value="C:membrane"/>
    <property type="evidence" value="ECO:0007669"/>
    <property type="project" value="UniProtKB-SubCell"/>
</dbReference>
<protein>
    <submittedName>
        <fullName evidence="12">Major facilitator superfamily (MFS) profile domain-containing protein</fullName>
    </submittedName>
</protein>
<feature type="transmembrane region" description="Helical" evidence="9">
    <location>
        <begin position="297"/>
        <end position="321"/>
    </location>
</feature>
<dbReference type="SUPFAM" id="SSF103473">
    <property type="entry name" value="MFS general substrate transporter"/>
    <property type="match status" value="1"/>
</dbReference>
<accession>A0A915LQR6</accession>
<feature type="transmembrane region" description="Helical" evidence="9">
    <location>
        <begin position="431"/>
        <end position="450"/>
    </location>
</feature>
<feature type="transmembrane region" description="Helical" evidence="9">
    <location>
        <begin position="327"/>
        <end position="351"/>
    </location>
</feature>
<keyword evidence="7" id="KW-0560">Oxidoreductase</keyword>
<sequence>MRRELGLTPAGVGLITSCFLVGAAFGSIFGGRLADRFGRKRTLVLNEILFILGTLGTSLAPNFETVLATRLFHGFSSGGITSVAPVLLAETSTPEQRSQSVTMALLILVFGEFCVFVVGAILGNIWYENDAIWRWINVLIVVPAVILVILHILIVPESPRWLAQNGKANLAWKTLRRMRRSSAQTRHELRYVYENAIDRENEDIEKLENKPTTKKAGISDILTVSWLRTVLLVGIAVAITQQAYGVAIGMLYGTEVLREAGLDTKMALIANIGIGLISFLASWAGLLVVSRVGRRSLLIFGQIGTLSAHLAIVVCSAILPYGTARGWATFGLLLPFLAFSQGAISTVTWLMSAEIFPLSMRGIGTGICMLSAWTTACTISQLFPVKQLECQFQNGDWLALKKPGVSNAERRLNRKAAEAREEEDEEKKNRMIIGLILLHLFTLIFWNFVWKRRKMPPGPAPLPFLGNLNEFSALAAEDGIGYKAMEHYKNIYGPVYTLWMGEDPYVIISDYELIRQVFLRQAEPAGGRYFFKVAKMLSATRGENHGMTRTNGDEWRFLRRSSLNILRDLGMGRSKLDELMKPEFRKLSAKIRTEKLNGVKAHDLSKLIIELNGSAIELLLFGHPIEE</sequence>
<dbReference type="InterPro" id="IPR001128">
    <property type="entry name" value="Cyt_P450"/>
</dbReference>
<proteinExistence type="inferred from homology"/>
<feature type="transmembrane region" description="Helical" evidence="9">
    <location>
        <begin position="230"/>
        <end position="254"/>
    </location>
</feature>
<feature type="transmembrane region" description="Helical" evidence="9">
    <location>
        <begin position="12"/>
        <end position="31"/>
    </location>
</feature>
<dbReference type="InterPro" id="IPR050814">
    <property type="entry name" value="Myo-inositol_Transporter"/>
</dbReference>
<dbReference type="InterPro" id="IPR005829">
    <property type="entry name" value="Sugar_transporter_CS"/>
</dbReference>
<evidence type="ECO:0000256" key="3">
    <source>
        <dbReference type="ARBA" id="ARBA00010992"/>
    </source>
</evidence>
<evidence type="ECO:0000256" key="5">
    <source>
        <dbReference type="ARBA" id="ARBA00022692"/>
    </source>
</evidence>
<dbReference type="Gene3D" id="1.20.1250.20">
    <property type="entry name" value="MFS general substrate transporter like domains"/>
    <property type="match status" value="1"/>
</dbReference>
<keyword evidence="6 9" id="KW-1133">Transmembrane helix</keyword>
<keyword evidence="11" id="KW-1185">Reference proteome</keyword>
<dbReference type="WBParaSite" id="scaffold14458_cov375.g17483">
    <property type="protein sequence ID" value="scaffold14458_cov375.g17483"/>
    <property type="gene ID" value="scaffold14458_cov375.g17483"/>
</dbReference>
<dbReference type="AlphaFoldDB" id="A0A915LQR6"/>
<comment type="subcellular location">
    <subcellularLocation>
        <location evidence="1">Membrane</location>
        <topology evidence="1">Multi-pass membrane protein</topology>
    </subcellularLocation>
</comment>
<feature type="transmembrane region" description="Helical" evidence="9">
    <location>
        <begin position="132"/>
        <end position="155"/>
    </location>
</feature>
<evidence type="ECO:0000256" key="1">
    <source>
        <dbReference type="ARBA" id="ARBA00004141"/>
    </source>
</evidence>
<evidence type="ECO:0000313" key="12">
    <source>
        <dbReference type="WBParaSite" id="scaffold14458_cov375.g17483"/>
    </source>
</evidence>
<dbReference type="InterPro" id="IPR036259">
    <property type="entry name" value="MFS_trans_sf"/>
</dbReference>
<evidence type="ECO:0000313" key="11">
    <source>
        <dbReference type="Proteomes" id="UP000887561"/>
    </source>
</evidence>
<feature type="transmembrane region" description="Helical" evidence="9">
    <location>
        <begin position="266"/>
        <end position="290"/>
    </location>
</feature>
<comment type="similarity">
    <text evidence="3">Belongs to the major facilitator superfamily. Sugar transporter (TC 2.A.1.1) family.</text>
</comment>
<dbReference type="PROSITE" id="PS50850">
    <property type="entry name" value="MFS"/>
    <property type="match status" value="1"/>
</dbReference>
<dbReference type="Pfam" id="PF00083">
    <property type="entry name" value="Sugar_tr"/>
    <property type="match status" value="1"/>
</dbReference>
<feature type="transmembrane region" description="Helical" evidence="9">
    <location>
        <begin position="363"/>
        <end position="383"/>
    </location>
</feature>
<evidence type="ECO:0000256" key="2">
    <source>
        <dbReference type="ARBA" id="ARBA00010617"/>
    </source>
</evidence>
<dbReference type="Gene3D" id="1.10.630.10">
    <property type="entry name" value="Cytochrome P450"/>
    <property type="match status" value="1"/>
</dbReference>
<feature type="transmembrane region" description="Helical" evidence="9">
    <location>
        <begin position="43"/>
        <end position="60"/>
    </location>
</feature>
<organism evidence="11 12">
    <name type="scientific">Meloidogyne javanica</name>
    <name type="common">Root-knot nematode worm</name>
    <dbReference type="NCBI Taxonomy" id="6303"/>
    <lineage>
        <taxon>Eukaryota</taxon>
        <taxon>Metazoa</taxon>
        <taxon>Ecdysozoa</taxon>
        <taxon>Nematoda</taxon>
        <taxon>Chromadorea</taxon>
        <taxon>Rhabditida</taxon>
        <taxon>Tylenchina</taxon>
        <taxon>Tylenchomorpha</taxon>
        <taxon>Tylenchoidea</taxon>
        <taxon>Meloidogynidae</taxon>
        <taxon>Meloidogyninae</taxon>
        <taxon>Meloidogyne</taxon>
        <taxon>Meloidogyne incognita group</taxon>
    </lineage>
</organism>
<dbReference type="GO" id="GO:0022857">
    <property type="term" value="F:transmembrane transporter activity"/>
    <property type="evidence" value="ECO:0007669"/>
    <property type="project" value="InterPro"/>
</dbReference>
<keyword evidence="7" id="KW-0503">Monooxygenase</keyword>
<dbReference type="GO" id="GO:0020037">
    <property type="term" value="F:heme binding"/>
    <property type="evidence" value="ECO:0007669"/>
    <property type="project" value="InterPro"/>
</dbReference>
<dbReference type="SUPFAM" id="SSF48264">
    <property type="entry name" value="Cytochrome P450"/>
    <property type="match status" value="1"/>
</dbReference>
<feature type="domain" description="Major facilitator superfamily (MFS) profile" evidence="10">
    <location>
        <begin position="1"/>
        <end position="454"/>
    </location>
</feature>
<evidence type="ECO:0000256" key="9">
    <source>
        <dbReference type="SAM" id="Phobius"/>
    </source>
</evidence>
<name>A0A915LQR6_MELJA</name>
<evidence type="ECO:0000256" key="8">
    <source>
        <dbReference type="ARBA" id="ARBA00023136"/>
    </source>
</evidence>
<dbReference type="Pfam" id="PF00067">
    <property type="entry name" value="p450"/>
    <property type="match status" value="1"/>
</dbReference>
<dbReference type="PROSITE" id="PS00217">
    <property type="entry name" value="SUGAR_TRANSPORT_2"/>
    <property type="match status" value="1"/>
</dbReference>
<feature type="transmembrane region" description="Helical" evidence="9">
    <location>
        <begin position="72"/>
        <end position="89"/>
    </location>
</feature>
<dbReference type="InterPro" id="IPR036396">
    <property type="entry name" value="Cyt_P450_sf"/>
</dbReference>
<comment type="similarity">
    <text evidence="2">Belongs to the cytochrome P450 family.</text>
</comment>
<dbReference type="GO" id="GO:0016705">
    <property type="term" value="F:oxidoreductase activity, acting on paired donors, with incorporation or reduction of molecular oxygen"/>
    <property type="evidence" value="ECO:0007669"/>
    <property type="project" value="InterPro"/>
</dbReference>
<dbReference type="InterPro" id="IPR005828">
    <property type="entry name" value="MFS_sugar_transport-like"/>
</dbReference>
<dbReference type="GO" id="GO:0004497">
    <property type="term" value="F:monooxygenase activity"/>
    <property type="evidence" value="ECO:0007669"/>
    <property type="project" value="UniProtKB-KW"/>
</dbReference>
<dbReference type="GO" id="GO:0005506">
    <property type="term" value="F:iron ion binding"/>
    <property type="evidence" value="ECO:0007669"/>
    <property type="project" value="InterPro"/>
</dbReference>
<evidence type="ECO:0000256" key="4">
    <source>
        <dbReference type="ARBA" id="ARBA00022448"/>
    </source>
</evidence>
<dbReference type="InterPro" id="IPR020846">
    <property type="entry name" value="MFS_dom"/>
</dbReference>
<keyword evidence="8 9" id="KW-0472">Membrane</keyword>
<evidence type="ECO:0000259" key="10">
    <source>
        <dbReference type="PROSITE" id="PS50850"/>
    </source>
</evidence>
<dbReference type="PANTHER" id="PTHR48020:SF12">
    <property type="entry name" value="PROTON MYO-INOSITOL COTRANSPORTER"/>
    <property type="match status" value="1"/>
</dbReference>
<dbReference type="PANTHER" id="PTHR48020">
    <property type="entry name" value="PROTON MYO-INOSITOL COTRANSPORTER"/>
    <property type="match status" value="1"/>
</dbReference>
<keyword evidence="5 9" id="KW-0812">Transmembrane</keyword>
<reference evidence="12" key="1">
    <citation type="submission" date="2022-11" db="UniProtKB">
        <authorList>
            <consortium name="WormBaseParasite"/>
        </authorList>
    </citation>
    <scope>IDENTIFICATION</scope>
</reference>
<keyword evidence="4" id="KW-0813">Transport</keyword>
<feature type="transmembrane region" description="Helical" evidence="9">
    <location>
        <begin position="101"/>
        <end position="126"/>
    </location>
</feature>
<evidence type="ECO:0000256" key="7">
    <source>
        <dbReference type="ARBA" id="ARBA00023033"/>
    </source>
</evidence>